<name>A0A1B2HFI7_9PSEU</name>
<dbReference type="Proteomes" id="UP000093053">
    <property type="component" value="Chromosome"/>
</dbReference>
<proteinExistence type="predicted"/>
<dbReference type="AlphaFoldDB" id="A0A1B2HFI7"/>
<protein>
    <submittedName>
        <fullName evidence="3">Uncharacterized protein</fullName>
    </submittedName>
</protein>
<dbReference type="OrthoDB" id="3683675at2"/>
<sequence>MTSAHRFVADEVVHTDPHVVHKAPTWGEAANARLAWEAAVDQLVQPGQHRVHREDGSTETAEVLPLLRQVEEAVLPSGTKTSGKTLLGSRPPASLGALALLAEIRAAVRGCCRTHGHTSWSTLNEQLRAWVAHADHWQIDAADYVLWAAEQATRWVQQARLVVDPEPRFPLRGKACPTCGVDVVQVWSDDQNDHVRRPALYIDPDQADAVCAACGLRWPLDVWIQLNTMAQQQLTHETLAVTGITHDDDVS</sequence>
<dbReference type="Pfam" id="PF24030">
    <property type="entry name" value="DUF7341"/>
    <property type="match status" value="1"/>
</dbReference>
<keyword evidence="4" id="KW-1185">Reference proteome</keyword>
<feature type="domain" description="DUF7340" evidence="1">
    <location>
        <begin position="168"/>
        <end position="229"/>
    </location>
</feature>
<gene>
    <name evidence="3" type="ORF">BBK82_10650</name>
</gene>
<dbReference type="InterPro" id="IPR055764">
    <property type="entry name" value="DUF7340"/>
</dbReference>
<evidence type="ECO:0000313" key="4">
    <source>
        <dbReference type="Proteomes" id="UP000093053"/>
    </source>
</evidence>
<feature type="domain" description="DUF7341" evidence="2">
    <location>
        <begin position="29"/>
        <end position="160"/>
    </location>
</feature>
<accession>A0A1B2HFI7</accession>
<evidence type="ECO:0000259" key="2">
    <source>
        <dbReference type="Pfam" id="PF24030"/>
    </source>
</evidence>
<evidence type="ECO:0000313" key="3">
    <source>
        <dbReference type="EMBL" id="ANZ36456.1"/>
    </source>
</evidence>
<dbReference type="Pfam" id="PF24029">
    <property type="entry name" value="DUF7340"/>
    <property type="match status" value="1"/>
</dbReference>
<evidence type="ECO:0000259" key="1">
    <source>
        <dbReference type="Pfam" id="PF24029"/>
    </source>
</evidence>
<dbReference type="EMBL" id="CP016793">
    <property type="protein sequence ID" value="ANZ36456.1"/>
    <property type="molecule type" value="Genomic_DNA"/>
</dbReference>
<organism evidence="3 4">
    <name type="scientific">Lentzea guizhouensis</name>
    <dbReference type="NCBI Taxonomy" id="1586287"/>
    <lineage>
        <taxon>Bacteria</taxon>
        <taxon>Bacillati</taxon>
        <taxon>Actinomycetota</taxon>
        <taxon>Actinomycetes</taxon>
        <taxon>Pseudonocardiales</taxon>
        <taxon>Pseudonocardiaceae</taxon>
        <taxon>Lentzea</taxon>
    </lineage>
</organism>
<dbReference type="InterPro" id="IPR055765">
    <property type="entry name" value="DUF7341"/>
</dbReference>
<reference evidence="3 4" key="1">
    <citation type="submission" date="2016-07" db="EMBL/GenBank/DDBJ databases">
        <title>Complete genome sequence of the Lentzea guizhouensis DHS C013.</title>
        <authorList>
            <person name="Cao C."/>
        </authorList>
    </citation>
    <scope>NUCLEOTIDE SEQUENCE [LARGE SCALE GENOMIC DNA]</scope>
    <source>
        <strain evidence="3 4">DHS C013</strain>
    </source>
</reference>
<dbReference type="RefSeq" id="WP_065914859.1">
    <property type="nucleotide sequence ID" value="NZ_CP016793.1"/>
</dbReference>
<dbReference type="KEGG" id="led:BBK82_10650"/>